<dbReference type="Gene3D" id="3.40.1230.10">
    <property type="entry name" value="MTH938-like"/>
    <property type="match status" value="1"/>
</dbReference>
<dbReference type="InterPro" id="IPR036748">
    <property type="entry name" value="MTH938-like_sf"/>
</dbReference>
<dbReference type="AlphaFoldDB" id="A0A4P8L369"/>
<reference evidence="1 2" key="2">
    <citation type="submission" date="2019-05" db="EMBL/GenBank/DDBJ databases">
        <authorList>
            <person name="Suflita J.M."/>
            <person name="Marks C.R."/>
        </authorList>
    </citation>
    <scope>NUCLEOTIDE SEQUENCE [LARGE SCALE GENOMIC DNA]</scope>
    <source>
        <strain evidence="1 2">ALDC</strain>
    </source>
</reference>
<sequence length="113" mass="12933">MIENYQFGSMTVRGRTYRSDLMIVQGRVIPDWRRRESHEVDVSDVTEILQAKPHTLVVGQGHPGRMQVLPSLRKRLEEAAIELIEEPTDRAVLTFNRLFSEGRDVAGAFHLTC</sequence>
<dbReference type="Pfam" id="PF04430">
    <property type="entry name" value="DUF498"/>
    <property type="match status" value="1"/>
</dbReference>
<dbReference type="Proteomes" id="UP000298602">
    <property type="component" value="Chromosome"/>
</dbReference>
<reference evidence="1 2" key="1">
    <citation type="submission" date="2019-05" db="EMBL/GenBank/DDBJ databases">
        <title>The Complete Genome Sequence of the n-alkane-degrading Desulfoglaeba alkanexedens ALDC reveals multiple alkylsuccinate synthase gene clusters.</title>
        <authorList>
            <person name="Callaghan A.V."/>
            <person name="Davidova I.A."/>
            <person name="Duncan K.E."/>
            <person name="Morris B."/>
            <person name="McInerney M.J."/>
        </authorList>
    </citation>
    <scope>NUCLEOTIDE SEQUENCE [LARGE SCALE GENOMIC DNA]</scope>
    <source>
        <strain evidence="1 2">ALDC</strain>
    </source>
</reference>
<organism evidence="1 2">
    <name type="scientific">Desulfoglaeba alkanexedens ALDC</name>
    <dbReference type="NCBI Taxonomy" id="980445"/>
    <lineage>
        <taxon>Bacteria</taxon>
        <taxon>Pseudomonadati</taxon>
        <taxon>Thermodesulfobacteriota</taxon>
        <taxon>Syntrophobacteria</taxon>
        <taxon>Syntrophobacterales</taxon>
        <taxon>Syntrophobacteraceae</taxon>
        <taxon>Desulfoglaeba</taxon>
    </lineage>
</organism>
<dbReference type="SUPFAM" id="SSF64076">
    <property type="entry name" value="MTH938-like"/>
    <property type="match status" value="1"/>
</dbReference>
<gene>
    <name evidence="1" type="ORF">FDQ92_09575</name>
</gene>
<accession>A0A4P8L369</accession>
<dbReference type="PANTHER" id="PTHR15811">
    <property type="entry name" value="MTH938 DOMAIN-CONTAINING PROTEIN"/>
    <property type="match status" value="1"/>
</dbReference>
<dbReference type="OrthoDB" id="1724272at2"/>
<proteinExistence type="predicted"/>
<name>A0A4P8L369_9BACT</name>
<dbReference type="EMBL" id="CP040098">
    <property type="protein sequence ID" value="QCQ22387.1"/>
    <property type="molecule type" value="Genomic_DNA"/>
</dbReference>
<dbReference type="KEGG" id="dax:FDQ92_09575"/>
<dbReference type="RefSeq" id="WP_137424526.1">
    <property type="nucleotide sequence ID" value="NZ_CP040098.1"/>
</dbReference>
<evidence type="ECO:0000313" key="2">
    <source>
        <dbReference type="Proteomes" id="UP000298602"/>
    </source>
</evidence>
<dbReference type="PANTHER" id="PTHR15811:SF5">
    <property type="entry name" value="MTH938 DOMAIN-CONTAINING PROTEIN"/>
    <property type="match status" value="1"/>
</dbReference>
<dbReference type="InterPro" id="IPR007523">
    <property type="entry name" value="NDUFAF3/AAMDC"/>
</dbReference>
<dbReference type="GO" id="GO:0005737">
    <property type="term" value="C:cytoplasm"/>
    <property type="evidence" value="ECO:0007669"/>
    <property type="project" value="TreeGrafter"/>
</dbReference>
<evidence type="ECO:0000313" key="1">
    <source>
        <dbReference type="EMBL" id="QCQ22387.1"/>
    </source>
</evidence>
<keyword evidence="2" id="KW-1185">Reference proteome</keyword>
<protein>
    <submittedName>
        <fullName evidence="1">Uncharacterized protein</fullName>
    </submittedName>
</protein>